<comment type="similarity">
    <text evidence="1">Belongs to the peptidase S58 family.</text>
</comment>
<comment type="caution">
    <text evidence="3">The sequence shown here is derived from an EMBL/GenBank/DDBJ whole genome shotgun (WGS) entry which is preliminary data.</text>
</comment>
<evidence type="ECO:0000313" key="3">
    <source>
        <dbReference type="EMBL" id="PKD43360.1"/>
    </source>
</evidence>
<organism evidence="3 4">
    <name type="scientific">Rhodohalobacter barkolensis</name>
    <dbReference type="NCBI Taxonomy" id="2053187"/>
    <lineage>
        <taxon>Bacteria</taxon>
        <taxon>Pseudomonadati</taxon>
        <taxon>Balneolota</taxon>
        <taxon>Balneolia</taxon>
        <taxon>Balneolales</taxon>
        <taxon>Balneolaceae</taxon>
        <taxon>Rhodohalobacter</taxon>
    </lineage>
</organism>
<accession>A0A2N0VGQ5</accession>
<reference evidence="3 4" key="1">
    <citation type="submission" date="2017-11" db="EMBL/GenBank/DDBJ databases">
        <title>Rhodohalobacter 15182 sp. nov., isolated from a salt lake.</title>
        <authorList>
            <person name="Han S."/>
        </authorList>
    </citation>
    <scope>NUCLEOTIDE SEQUENCE [LARGE SCALE GENOMIC DNA]</scope>
    <source>
        <strain evidence="3 4">15182</strain>
    </source>
</reference>
<proteinExistence type="inferred from homology"/>
<dbReference type="Gene3D" id="3.60.70.12">
    <property type="entry name" value="L-amino peptidase D-ALA esterase/amidase"/>
    <property type="match status" value="1"/>
</dbReference>
<dbReference type="OrthoDB" id="9770388at2"/>
<dbReference type="AlphaFoldDB" id="A0A2N0VGQ5"/>
<keyword evidence="3" id="KW-0031">Aminopeptidase</keyword>
<sequence>MKKFLLCSLILITSLILADSVQSQERQRVRDLGIHPGILPTGPLNAITDVEGVMVGHQTLIEEDNIRTGVTAILPHSGNLYRERVPAAVYVGNGFGKALGFTQVQELGEMETPIALTNTLSIFNAAHGVADYVLNLPGNENVGSVNPVVGETNDGWLNDIRARVVDTEDVYKAIESAESGPVAEGNVGAGTGTRALGFKGGIGTSSRQLPENRGGYTVGVLVQSNFGGILTVNGAPVGEELGNHYLSSRQTTPSGQPTDLGAQNTRLTALSGLTGDTDGYDFDVDGSVMIVVATDAPITSRNLERLAKRAFMGIARVGGFASNGSGDYVIAFSTHPDVRNNLDDSGQTRQITELDNNAVSPLFLAAVEATEEAILNSLFMAETMDGQNGRTQEALPIDEVMEILEKYGADQ</sequence>
<dbReference type="PANTHER" id="PTHR36512:SF3">
    <property type="entry name" value="BLR5678 PROTEIN"/>
    <property type="match status" value="1"/>
</dbReference>
<feature type="chain" id="PRO_5014903380" evidence="2">
    <location>
        <begin position="19"/>
        <end position="411"/>
    </location>
</feature>
<dbReference type="EMBL" id="PISP01000003">
    <property type="protein sequence ID" value="PKD43360.1"/>
    <property type="molecule type" value="Genomic_DNA"/>
</dbReference>
<dbReference type="GO" id="GO:0004177">
    <property type="term" value="F:aminopeptidase activity"/>
    <property type="evidence" value="ECO:0007669"/>
    <property type="project" value="UniProtKB-KW"/>
</dbReference>
<name>A0A2N0VGQ5_9BACT</name>
<keyword evidence="3" id="KW-0645">Protease</keyword>
<dbReference type="PANTHER" id="PTHR36512">
    <property type="entry name" value="D-AMINOPEPTIDASE"/>
    <property type="match status" value="1"/>
</dbReference>
<evidence type="ECO:0000256" key="1">
    <source>
        <dbReference type="ARBA" id="ARBA00007068"/>
    </source>
</evidence>
<dbReference type="Proteomes" id="UP000233398">
    <property type="component" value="Unassembled WGS sequence"/>
</dbReference>
<keyword evidence="3" id="KW-0378">Hydrolase</keyword>
<dbReference type="Pfam" id="PF03576">
    <property type="entry name" value="Peptidase_S58"/>
    <property type="match status" value="1"/>
</dbReference>
<keyword evidence="2" id="KW-0732">Signal</keyword>
<keyword evidence="4" id="KW-1185">Reference proteome</keyword>
<evidence type="ECO:0000313" key="4">
    <source>
        <dbReference type="Proteomes" id="UP000233398"/>
    </source>
</evidence>
<gene>
    <name evidence="3" type="ORF">CWD77_12185</name>
</gene>
<dbReference type="InterPro" id="IPR005321">
    <property type="entry name" value="Peptidase_S58_DmpA"/>
</dbReference>
<feature type="signal peptide" evidence="2">
    <location>
        <begin position="1"/>
        <end position="18"/>
    </location>
</feature>
<dbReference type="CDD" id="cd02253">
    <property type="entry name" value="DmpA"/>
    <property type="match status" value="1"/>
</dbReference>
<evidence type="ECO:0000256" key="2">
    <source>
        <dbReference type="SAM" id="SignalP"/>
    </source>
</evidence>
<protein>
    <submittedName>
        <fullName evidence="3">Aminopeptidase</fullName>
    </submittedName>
</protein>
<dbReference type="SUPFAM" id="SSF56266">
    <property type="entry name" value="DmpA/ArgJ-like"/>
    <property type="match status" value="1"/>
</dbReference>
<dbReference type="InterPro" id="IPR016117">
    <property type="entry name" value="ArgJ-like_dom_sf"/>
</dbReference>
<dbReference type="RefSeq" id="WP_101073835.1">
    <property type="nucleotide sequence ID" value="NZ_PISP01000003.1"/>
</dbReference>